<evidence type="ECO:0000256" key="6">
    <source>
        <dbReference type="ARBA" id="ARBA00038887"/>
    </source>
</evidence>
<dbReference type="Pfam" id="PF00480">
    <property type="entry name" value="ROK"/>
    <property type="match status" value="1"/>
</dbReference>
<evidence type="ECO:0000256" key="7">
    <source>
        <dbReference type="ARBA" id="ARBA00048451"/>
    </source>
</evidence>
<dbReference type="EMBL" id="CP121671">
    <property type="protein sequence ID" value="WFT73963.1"/>
    <property type="molecule type" value="Genomic_DNA"/>
</dbReference>
<reference evidence="8 9" key="1">
    <citation type="submission" date="2023-04" db="EMBL/GenBank/DDBJ databases">
        <title>Genome sequence of Halobacillus naozhouensis KACC 21980.</title>
        <authorList>
            <person name="Kim S."/>
            <person name="Heo J."/>
            <person name="Kwon S.-W."/>
        </authorList>
    </citation>
    <scope>NUCLEOTIDE SEQUENCE [LARGE SCALE GENOMIC DNA]</scope>
    <source>
        <strain evidence="8 9">KCTC 13234</strain>
    </source>
</reference>
<protein>
    <recommendedName>
        <fullName evidence="6">fructokinase</fullName>
        <ecNumber evidence="6">2.7.1.4</ecNumber>
    </recommendedName>
</protein>
<dbReference type="PANTHER" id="PTHR42742">
    <property type="entry name" value="TRANSCRIPTIONAL REPRESSOR MPRA"/>
    <property type="match status" value="1"/>
</dbReference>
<accession>A0ABY8IUY7</accession>
<evidence type="ECO:0000256" key="4">
    <source>
        <dbReference type="ARBA" id="ARBA00022833"/>
    </source>
</evidence>
<comment type="catalytic activity">
    <reaction evidence="7">
        <text>D-fructose + ATP = D-fructose 6-phosphate + ADP + H(+)</text>
        <dbReference type="Rhea" id="RHEA:16125"/>
        <dbReference type="ChEBI" id="CHEBI:15378"/>
        <dbReference type="ChEBI" id="CHEBI:30616"/>
        <dbReference type="ChEBI" id="CHEBI:37721"/>
        <dbReference type="ChEBI" id="CHEBI:61527"/>
        <dbReference type="ChEBI" id="CHEBI:456216"/>
        <dbReference type="EC" id="2.7.1.4"/>
    </reaction>
</comment>
<dbReference type="PANTHER" id="PTHR42742:SF3">
    <property type="entry name" value="FRUCTOKINASE"/>
    <property type="match status" value="1"/>
</dbReference>
<dbReference type="Gene3D" id="3.30.420.40">
    <property type="match status" value="2"/>
</dbReference>
<dbReference type="SUPFAM" id="SSF53067">
    <property type="entry name" value="Actin-like ATPase domain"/>
    <property type="match status" value="1"/>
</dbReference>
<proteinExistence type="inferred from homology"/>
<dbReference type="Proteomes" id="UP001221597">
    <property type="component" value="Chromosome"/>
</dbReference>
<dbReference type="InterPro" id="IPR051804">
    <property type="entry name" value="Carb_Metab_Reg_Kinase/Isom"/>
</dbReference>
<evidence type="ECO:0000256" key="5">
    <source>
        <dbReference type="ARBA" id="ARBA00022842"/>
    </source>
</evidence>
<dbReference type="CDD" id="cd24067">
    <property type="entry name" value="ASKHA_NBD_ROK_BsFRK-like"/>
    <property type="match status" value="1"/>
</dbReference>
<comment type="similarity">
    <text evidence="2">Belongs to the ROK (NagC/XylR) family.</text>
</comment>
<evidence type="ECO:0000256" key="1">
    <source>
        <dbReference type="ARBA" id="ARBA00001946"/>
    </source>
</evidence>
<keyword evidence="4" id="KW-0862">Zinc</keyword>
<comment type="cofactor">
    <cofactor evidence="1">
        <name>Mg(2+)</name>
        <dbReference type="ChEBI" id="CHEBI:18420"/>
    </cofactor>
</comment>
<dbReference type="RefSeq" id="WP_283075968.1">
    <property type="nucleotide sequence ID" value="NZ_CP121671.1"/>
</dbReference>
<gene>
    <name evidence="8" type="ORF">P9989_16540</name>
</gene>
<dbReference type="InterPro" id="IPR000600">
    <property type="entry name" value="ROK"/>
</dbReference>
<dbReference type="PROSITE" id="PS01125">
    <property type="entry name" value="ROK"/>
    <property type="match status" value="1"/>
</dbReference>
<evidence type="ECO:0000313" key="9">
    <source>
        <dbReference type="Proteomes" id="UP001221597"/>
    </source>
</evidence>
<keyword evidence="5" id="KW-0460">Magnesium</keyword>
<evidence type="ECO:0000256" key="3">
    <source>
        <dbReference type="ARBA" id="ARBA00022723"/>
    </source>
</evidence>
<sequence>MKIGAIEAGGTKFVCAIGNEEGQVFEKTVIPTQYPDITMPAVCQFFKGKGIERMGIGSFGPIDVNEQSDSYGTIQETPKTDWVDFPLVQRLTEELAVPVKVDTDVNVAALSEAAWGNATDVDSCLYITVGTGIGAGAMVNGATLKGLSHPEMGHIAIKRHEEDSFDGTCPYHGDCLEGMAAGPALEKRWGKAGKELANDEKVWEIEAYYLAQALVNYIYILSPERIIMGGGVMQQEHLFGLVRNQVVDMLAGYVSSPLLSPEHIDDYIVPPGLTDEAGIKGALLLAANS</sequence>
<organism evidence="8 9">
    <name type="scientific">Halobacillus naozhouensis</name>
    <dbReference type="NCBI Taxonomy" id="554880"/>
    <lineage>
        <taxon>Bacteria</taxon>
        <taxon>Bacillati</taxon>
        <taxon>Bacillota</taxon>
        <taxon>Bacilli</taxon>
        <taxon>Bacillales</taxon>
        <taxon>Bacillaceae</taxon>
        <taxon>Halobacillus</taxon>
    </lineage>
</organism>
<evidence type="ECO:0000313" key="8">
    <source>
        <dbReference type="EMBL" id="WFT73963.1"/>
    </source>
</evidence>
<keyword evidence="9" id="KW-1185">Reference proteome</keyword>
<evidence type="ECO:0000256" key="2">
    <source>
        <dbReference type="ARBA" id="ARBA00006479"/>
    </source>
</evidence>
<dbReference type="InterPro" id="IPR043129">
    <property type="entry name" value="ATPase_NBD"/>
</dbReference>
<name>A0ABY8IUY7_9BACI</name>
<dbReference type="InterPro" id="IPR049874">
    <property type="entry name" value="ROK_cs"/>
</dbReference>
<dbReference type="EC" id="2.7.1.4" evidence="6"/>
<keyword evidence="3" id="KW-0479">Metal-binding</keyword>